<evidence type="ECO:0000313" key="12">
    <source>
        <dbReference type="EMBL" id="SPQ93660.1"/>
    </source>
</evidence>
<dbReference type="SUPFAM" id="SSF55666">
    <property type="entry name" value="Ribonuclease PH domain 2-like"/>
    <property type="match status" value="1"/>
</dbReference>
<evidence type="ECO:0000256" key="2">
    <source>
        <dbReference type="ARBA" id="ARBA00004496"/>
    </source>
</evidence>
<reference evidence="12 14" key="2">
    <citation type="submission" date="2018-03" db="EMBL/GenBank/DDBJ databases">
        <authorList>
            <person name="Fogelqvist J."/>
        </authorList>
    </citation>
    <scope>NUCLEOTIDE SEQUENCE [LARGE SCALE GENOMIC DNA]</scope>
</reference>
<evidence type="ECO:0000313" key="13">
    <source>
        <dbReference type="Proteomes" id="UP000039324"/>
    </source>
</evidence>
<dbReference type="InterPro" id="IPR020568">
    <property type="entry name" value="Ribosomal_Su5_D2-typ_SF"/>
</dbReference>
<evidence type="ECO:0000256" key="9">
    <source>
        <dbReference type="SAM" id="MobiDB-lite"/>
    </source>
</evidence>
<dbReference type="GO" id="GO:0003723">
    <property type="term" value="F:RNA binding"/>
    <property type="evidence" value="ECO:0007669"/>
    <property type="project" value="UniProtKB-KW"/>
</dbReference>
<comment type="subcellular location">
    <subcellularLocation>
        <location evidence="2">Cytoplasm</location>
    </subcellularLocation>
    <subcellularLocation>
        <location evidence="1">Nucleus</location>
    </subcellularLocation>
</comment>
<dbReference type="PANTHER" id="PTHR11953:SF2">
    <property type="entry name" value="EXOSOME COMPLEX COMPONENT MTR3"/>
    <property type="match status" value="1"/>
</dbReference>
<reference evidence="11 13" key="1">
    <citation type="submission" date="2015-02" db="EMBL/GenBank/DDBJ databases">
        <authorList>
            <person name="Chooi Y.-H."/>
        </authorList>
    </citation>
    <scope>NUCLEOTIDE SEQUENCE [LARGE SCALE GENOMIC DNA]</scope>
    <source>
        <strain evidence="11">E3</strain>
    </source>
</reference>
<dbReference type="GO" id="GO:0006364">
    <property type="term" value="P:rRNA processing"/>
    <property type="evidence" value="ECO:0007669"/>
    <property type="project" value="UniProtKB-KW"/>
</dbReference>
<feature type="domain" description="Exoribonuclease phosphorolytic" evidence="10">
    <location>
        <begin position="27"/>
        <end position="161"/>
    </location>
</feature>
<evidence type="ECO:0000313" key="14">
    <source>
        <dbReference type="Proteomes" id="UP000290189"/>
    </source>
</evidence>
<protein>
    <recommendedName>
        <fullName evidence="10">Exoribonuclease phosphorolytic domain-containing protein</fullName>
    </recommendedName>
</protein>
<dbReference type="CDD" id="cd11371">
    <property type="entry name" value="RNase_PH_MTR3"/>
    <property type="match status" value="1"/>
</dbReference>
<dbReference type="InterPro" id="IPR001247">
    <property type="entry name" value="ExoRNase_PH_dom1"/>
</dbReference>
<dbReference type="AlphaFoldDB" id="A0A0G4J487"/>
<evidence type="ECO:0000256" key="4">
    <source>
        <dbReference type="ARBA" id="ARBA00022490"/>
    </source>
</evidence>
<accession>A0A0G4J487</accession>
<dbReference type="PANTHER" id="PTHR11953">
    <property type="entry name" value="EXOSOME COMPLEX COMPONENT"/>
    <property type="match status" value="1"/>
</dbReference>
<dbReference type="InterPro" id="IPR036345">
    <property type="entry name" value="ExoRNase_PH_dom2_sf"/>
</dbReference>
<keyword evidence="8" id="KW-0539">Nucleus</keyword>
<dbReference type="SUPFAM" id="SSF54211">
    <property type="entry name" value="Ribosomal protein S5 domain 2-like"/>
    <property type="match status" value="1"/>
</dbReference>
<organism evidence="11 13">
    <name type="scientific">Plasmodiophora brassicae</name>
    <name type="common">Clubroot disease agent</name>
    <dbReference type="NCBI Taxonomy" id="37360"/>
    <lineage>
        <taxon>Eukaryota</taxon>
        <taxon>Sar</taxon>
        <taxon>Rhizaria</taxon>
        <taxon>Endomyxa</taxon>
        <taxon>Phytomyxea</taxon>
        <taxon>Plasmodiophorida</taxon>
        <taxon>Plasmodiophoridae</taxon>
        <taxon>Plasmodiophora</taxon>
    </lineage>
</organism>
<dbReference type="GO" id="GO:0071028">
    <property type="term" value="P:nuclear mRNA surveillance"/>
    <property type="evidence" value="ECO:0007669"/>
    <property type="project" value="TreeGrafter"/>
</dbReference>
<dbReference type="EMBL" id="CDSF01000122">
    <property type="protein sequence ID" value="CEP02149.1"/>
    <property type="molecule type" value="Genomic_DNA"/>
</dbReference>
<geneLocation type="mitochondrion" evidence="12"/>
<name>A0A0G4J487_PLABS</name>
<dbReference type="Pfam" id="PF01138">
    <property type="entry name" value="RNase_PH"/>
    <property type="match status" value="1"/>
</dbReference>
<keyword evidence="5" id="KW-0698">rRNA processing</keyword>
<keyword evidence="13" id="KW-1185">Reference proteome</keyword>
<dbReference type="GO" id="GO:0000177">
    <property type="term" value="C:cytoplasmic exosome (RNase complex)"/>
    <property type="evidence" value="ECO:0007669"/>
    <property type="project" value="TreeGrafter"/>
</dbReference>
<dbReference type="Proteomes" id="UP000290189">
    <property type="component" value="Unassembled WGS sequence"/>
</dbReference>
<dbReference type="OMA" id="MCCVYGP"/>
<dbReference type="Proteomes" id="UP000039324">
    <property type="component" value="Unassembled WGS sequence"/>
</dbReference>
<proteinExistence type="inferred from homology"/>
<dbReference type="GO" id="GO:0005730">
    <property type="term" value="C:nucleolus"/>
    <property type="evidence" value="ECO:0007669"/>
    <property type="project" value="TreeGrafter"/>
</dbReference>
<evidence type="ECO:0000313" key="11">
    <source>
        <dbReference type="EMBL" id="CEP02149.1"/>
    </source>
</evidence>
<evidence type="ECO:0000256" key="6">
    <source>
        <dbReference type="ARBA" id="ARBA00022835"/>
    </source>
</evidence>
<dbReference type="OrthoDB" id="2504340at2759"/>
<sequence>MATRVSYRPLPESASDPDADQRPRHAMRQTFLKTGVVTEATGSAYVELQSPSGRSTKVICAVFGPRQTSKVSTFSESGRLWCDFKYAPFSNPGGRIPRTGQSEKERLLSRSVEKALHDAILFDKFPKAVLEVYVLVLEDDGGDLEAAITCASAAIADAGVEMLDVVTAVSSGYSPESGVVLDPTSTLQRSLSATASVAFIPVTGKVTHVIVTGRGSEPNIKRMVDACLDGCSQLSAVVRTVLTTQLS</sequence>
<dbReference type="GO" id="GO:0016075">
    <property type="term" value="P:rRNA catabolic process"/>
    <property type="evidence" value="ECO:0007669"/>
    <property type="project" value="TreeGrafter"/>
</dbReference>
<comment type="similarity">
    <text evidence="3">Belongs to the RNase PH family.</text>
</comment>
<dbReference type="GO" id="GO:0071051">
    <property type="term" value="P:poly(A)-dependent snoRNA 3'-end processing"/>
    <property type="evidence" value="ECO:0007669"/>
    <property type="project" value="TreeGrafter"/>
</dbReference>
<keyword evidence="12" id="KW-0496">Mitochondrion</keyword>
<dbReference type="EMBL" id="OVEO01000001">
    <property type="protein sequence ID" value="SPQ93660.1"/>
    <property type="molecule type" value="Genomic_DNA"/>
</dbReference>
<dbReference type="InterPro" id="IPR050080">
    <property type="entry name" value="RNase_PH"/>
</dbReference>
<keyword evidence="7" id="KW-0694">RNA-binding</keyword>
<dbReference type="GO" id="GO:0034475">
    <property type="term" value="P:U4 snRNA 3'-end processing"/>
    <property type="evidence" value="ECO:0007669"/>
    <property type="project" value="TreeGrafter"/>
</dbReference>
<keyword evidence="6" id="KW-0271">Exosome</keyword>
<evidence type="ECO:0000256" key="7">
    <source>
        <dbReference type="ARBA" id="ARBA00022884"/>
    </source>
</evidence>
<dbReference type="InterPro" id="IPR027408">
    <property type="entry name" value="PNPase/RNase_PH_dom_sf"/>
</dbReference>
<dbReference type="GO" id="GO:0000176">
    <property type="term" value="C:nuclear exosome (RNase complex)"/>
    <property type="evidence" value="ECO:0007669"/>
    <property type="project" value="TreeGrafter"/>
</dbReference>
<feature type="region of interest" description="Disordered" evidence="9">
    <location>
        <begin position="1"/>
        <end position="24"/>
    </location>
</feature>
<dbReference type="Gene3D" id="3.30.230.70">
    <property type="entry name" value="GHMP Kinase, N-terminal domain"/>
    <property type="match status" value="1"/>
</dbReference>
<keyword evidence="4" id="KW-0963">Cytoplasm</keyword>
<evidence type="ECO:0000256" key="8">
    <source>
        <dbReference type="ARBA" id="ARBA00023242"/>
    </source>
</evidence>
<evidence type="ECO:0000256" key="1">
    <source>
        <dbReference type="ARBA" id="ARBA00004123"/>
    </source>
</evidence>
<gene>
    <name evidence="11" type="ORF">PBRA_002414</name>
    <name evidence="12" type="ORF">PLBR_LOCUS875</name>
</gene>
<evidence type="ECO:0000256" key="3">
    <source>
        <dbReference type="ARBA" id="ARBA00006678"/>
    </source>
</evidence>
<evidence type="ECO:0000256" key="5">
    <source>
        <dbReference type="ARBA" id="ARBA00022552"/>
    </source>
</evidence>
<dbReference type="STRING" id="37360.A0A0G4J487"/>
<evidence type="ECO:0000259" key="10">
    <source>
        <dbReference type="Pfam" id="PF01138"/>
    </source>
</evidence>